<feature type="signal peptide" evidence="1">
    <location>
        <begin position="1"/>
        <end position="21"/>
    </location>
</feature>
<proteinExistence type="predicted"/>
<evidence type="ECO:0008006" key="4">
    <source>
        <dbReference type="Google" id="ProtNLM"/>
    </source>
</evidence>
<protein>
    <recommendedName>
        <fullName evidence="4">Lipoprotein</fullName>
    </recommendedName>
</protein>
<keyword evidence="1" id="KW-0732">Signal</keyword>
<dbReference type="PROSITE" id="PS51257">
    <property type="entry name" value="PROKAR_LIPOPROTEIN"/>
    <property type="match status" value="1"/>
</dbReference>
<dbReference type="EMBL" id="JAUHLI010000011">
    <property type="protein sequence ID" value="MEE2002161.1"/>
    <property type="molecule type" value="Genomic_DNA"/>
</dbReference>
<dbReference type="RefSeq" id="WP_330129235.1">
    <property type="nucleotide sequence ID" value="NZ_JAUHLI010000011.1"/>
</dbReference>
<dbReference type="Proteomes" id="UP001336314">
    <property type="component" value="Unassembled WGS sequence"/>
</dbReference>
<name>A0ABU7J6K6_9GAMM</name>
<evidence type="ECO:0000256" key="1">
    <source>
        <dbReference type="SAM" id="SignalP"/>
    </source>
</evidence>
<evidence type="ECO:0000313" key="3">
    <source>
        <dbReference type="Proteomes" id="UP001336314"/>
    </source>
</evidence>
<comment type="caution">
    <text evidence="2">The sequence shown here is derived from an EMBL/GenBank/DDBJ whole genome shotgun (WGS) entry which is preliminary data.</text>
</comment>
<keyword evidence="3" id="KW-1185">Reference proteome</keyword>
<organism evidence="2 3">
    <name type="scientific">Alkalimonas cellulosilytica</name>
    <dbReference type="NCBI Taxonomy" id="3058395"/>
    <lineage>
        <taxon>Bacteria</taxon>
        <taxon>Pseudomonadati</taxon>
        <taxon>Pseudomonadota</taxon>
        <taxon>Gammaproteobacteria</taxon>
        <taxon>Alkalimonas</taxon>
    </lineage>
</organism>
<evidence type="ECO:0000313" key="2">
    <source>
        <dbReference type="EMBL" id="MEE2002161.1"/>
    </source>
</evidence>
<reference evidence="2 3" key="1">
    <citation type="submission" date="2023-07" db="EMBL/GenBank/DDBJ databases">
        <title>Alkalimonas sp., MEB108 novel, alkaliphilic bacterium isolated from Lonar Lake, India.</title>
        <authorList>
            <person name="Joshi A."/>
            <person name="Thite S."/>
        </authorList>
    </citation>
    <scope>NUCLEOTIDE SEQUENCE [LARGE SCALE GENOMIC DNA]</scope>
    <source>
        <strain evidence="2 3">MEB108</strain>
    </source>
</reference>
<accession>A0ABU7J6K6</accession>
<feature type="chain" id="PRO_5045058161" description="Lipoprotein" evidence="1">
    <location>
        <begin position="22"/>
        <end position="56"/>
    </location>
</feature>
<gene>
    <name evidence="2" type="ORF">QWY20_11925</name>
</gene>
<sequence>MTKRYARLAIICLGLLSGCRAGWHDHVASMPVGEDEKVCTLGPVKPAESVVWPLLM</sequence>